<evidence type="ECO:0000259" key="4">
    <source>
        <dbReference type="PROSITE" id="PS50902"/>
    </source>
</evidence>
<keyword evidence="2" id="KW-0408">Iron</keyword>
<organism evidence="6 7">
    <name type="scientific">Fusibacter ferrireducens</name>
    <dbReference type="NCBI Taxonomy" id="2785058"/>
    <lineage>
        <taxon>Bacteria</taxon>
        <taxon>Bacillati</taxon>
        <taxon>Bacillota</taxon>
        <taxon>Clostridia</taxon>
        <taxon>Eubacteriales</taxon>
        <taxon>Eubacteriales Family XII. Incertae Sedis</taxon>
        <taxon>Fusibacter</taxon>
    </lineage>
</organism>
<dbReference type="NCBIfam" id="NF038196">
    <property type="entry name" value="ferrodoxin_EFR1"/>
    <property type="match status" value="1"/>
</dbReference>
<dbReference type="Gene3D" id="3.40.50.360">
    <property type="match status" value="1"/>
</dbReference>
<dbReference type="InterPro" id="IPR017896">
    <property type="entry name" value="4Fe4S_Fe-S-bd"/>
</dbReference>
<evidence type="ECO:0000256" key="3">
    <source>
        <dbReference type="ARBA" id="ARBA00023014"/>
    </source>
</evidence>
<gene>
    <name evidence="6" type="ORF">ISU02_16175</name>
</gene>
<dbReference type="Proteomes" id="UP000614200">
    <property type="component" value="Unassembled WGS sequence"/>
</dbReference>
<dbReference type="PROSITE" id="PS51379">
    <property type="entry name" value="4FE4S_FER_2"/>
    <property type="match status" value="1"/>
</dbReference>
<protein>
    <submittedName>
        <fullName evidence="6">EFR1 family ferrodoxin</fullName>
    </submittedName>
</protein>
<dbReference type="SUPFAM" id="SSF54862">
    <property type="entry name" value="4Fe-4S ferredoxins"/>
    <property type="match status" value="1"/>
</dbReference>
<evidence type="ECO:0000313" key="7">
    <source>
        <dbReference type="Proteomes" id="UP000614200"/>
    </source>
</evidence>
<feature type="domain" description="Flavodoxin-like" evidence="4">
    <location>
        <begin position="6"/>
        <end position="153"/>
    </location>
</feature>
<dbReference type="InterPro" id="IPR029039">
    <property type="entry name" value="Flavoprotein-like_sf"/>
</dbReference>
<evidence type="ECO:0000256" key="1">
    <source>
        <dbReference type="ARBA" id="ARBA00022723"/>
    </source>
</evidence>
<keyword evidence="3" id="KW-0411">Iron-sulfur</keyword>
<dbReference type="InterPro" id="IPR008254">
    <property type="entry name" value="Flavodoxin/NO_synth"/>
</dbReference>
<feature type="domain" description="4Fe-4S ferredoxin-type" evidence="5">
    <location>
        <begin position="193"/>
        <end position="222"/>
    </location>
</feature>
<proteinExistence type="predicted"/>
<dbReference type="InterPro" id="IPR047964">
    <property type="entry name" value="EFR1-like"/>
</dbReference>
<dbReference type="InterPro" id="IPR017900">
    <property type="entry name" value="4Fe4S_Fe_S_CS"/>
</dbReference>
<dbReference type="SUPFAM" id="SSF52218">
    <property type="entry name" value="Flavoproteins"/>
    <property type="match status" value="1"/>
</dbReference>
<dbReference type="PROSITE" id="PS00198">
    <property type="entry name" value="4FE4S_FER_1"/>
    <property type="match status" value="1"/>
</dbReference>
<name>A0ABR9ZXQ8_9FIRM</name>
<evidence type="ECO:0000259" key="5">
    <source>
        <dbReference type="PROSITE" id="PS51379"/>
    </source>
</evidence>
<dbReference type="RefSeq" id="WP_194702892.1">
    <property type="nucleotide sequence ID" value="NZ_JADKNH010000010.1"/>
</dbReference>
<dbReference type="PROSITE" id="PS50902">
    <property type="entry name" value="FLAVODOXIN_LIKE"/>
    <property type="match status" value="1"/>
</dbReference>
<dbReference type="Gene3D" id="3.30.70.20">
    <property type="match status" value="1"/>
</dbReference>
<evidence type="ECO:0000256" key="2">
    <source>
        <dbReference type="ARBA" id="ARBA00023004"/>
    </source>
</evidence>
<reference evidence="6 7" key="1">
    <citation type="submission" date="2020-11" db="EMBL/GenBank/DDBJ databases">
        <title>Fusibacter basophilias sp. nov.</title>
        <authorList>
            <person name="Qiu D."/>
        </authorList>
    </citation>
    <scope>NUCLEOTIDE SEQUENCE [LARGE SCALE GENOMIC DNA]</scope>
    <source>
        <strain evidence="6 7">Q10-2</strain>
    </source>
</reference>
<comment type="caution">
    <text evidence="6">The sequence shown here is derived from an EMBL/GenBank/DDBJ whole genome shotgun (WGS) entry which is preliminary data.</text>
</comment>
<accession>A0ABR9ZXQ8</accession>
<dbReference type="Pfam" id="PF13237">
    <property type="entry name" value="Fer4_10"/>
    <property type="match status" value="1"/>
</dbReference>
<evidence type="ECO:0000313" key="6">
    <source>
        <dbReference type="EMBL" id="MBF4694650.1"/>
    </source>
</evidence>
<dbReference type="EMBL" id="JADKNH010000010">
    <property type="protein sequence ID" value="MBF4694650.1"/>
    <property type="molecule type" value="Genomic_DNA"/>
</dbReference>
<keyword evidence="7" id="KW-1185">Reference proteome</keyword>
<keyword evidence="1" id="KW-0479">Metal-binding</keyword>
<sequence>MKTQKTAICYFSGTGNTKVVSELLAKEIAKIQGNMTILRNIEDMLRDMNGLIHMAVDLIGIAYPIYGFGTPEIIKHFVDQFEPVQDRKVFILLTGADYIRINHNATASIKRKLQKKGYEVIYERIIAMGSNWLMAYDDHMVRLLYQAAQRKVVHMSIELQNEVRRIYQPNIAIRSTAPMINFCEEKMGAKIFGRFLYANPQCNHCGRCVKHCPSQNIRLEEGQIKFGNKCYMCMRCIYTCSQKAIEAGTMQFVVLKNGYDIENLINNSPEEEPFIESNLVGYFKHFIAYLKDDTM</sequence>